<feature type="transmembrane region" description="Helical" evidence="2">
    <location>
        <begin position="16"/>
        <end position="35"/>
    </location>
</feature>
<keyword evidence="2" id="KW-1133">Transmembrane helix</keyword>
<dbReference type="CDD" id="cd19410">
    <property type="entry name" value="HK9-like_sensor"/>
    <property type="match status" value="1"/>
</dbReference>
<evidence type="ECO:0000259" key="3">
    <source>
        <dbReference type="PROSITE" id="PS50887"/>
    </source>
</evidence>
<keyword evidence="4" id="KW-0548">Nucleotidyltransferase</keyword>
<protein>
    <recommendedName>
        <fullName evidence="1">diguanylate cyclase</fullName>
        <ecNumber evidence="1">2.7.7.65</ecNumber>
    </recommendedName>
</protein>
<keyword evidence="2" id="KW-0472">Membrane</keyword>
<dbReference type="Proteomes" id="UP000683557">
    <property type="component" value="Chromosome"/>
</dbReference>
<organism evidence="4 5">
    <name type="scientific">Geomonas oryzisoli</name>
    <dbReference type="NCBI Taxonomy" id="2847992"/>
    <lineage>
        <taxon>Bacteria</taxon>
        <taxon>Pseudomonadati</taxon>
        <taxon>Thermodesulfobacteriota</taxon>
        <taxon>Desulfuromonadia</taxon>
        <taxon>Geobacterales</taxon>
        <taxon>Geobacteraceae</taxon>
        <taxon>Geomonas</taxon>
    </lineage>
</organism>
<dbReference type="InterPro" id="IPR050469">
    <property type="entry name" value="Diguanylate_Cyclase"/>
</dbReference>
<dbReference type="PANTHER" id="PTHR45138">
    <property type="entry name" value="REGULATORY COMPONENTS OF SENSORY TRANSDUCTION SYSTEM"/>
    <property type="match status" value="1"/>
</dbReference>
<keyword evidence="5" id="KW-1185">Reference proteome</keyword>
<dbReference type="PANTHER" id="PTHR45138:SF9">
    <property type="entry name" value="DIGUANYLATE CYCLASE DGCM-RELATED"/>
    <property type="match status" value="1"/>
</dbReference>
<dbReference type="Pfam" id="PF00990">
    <property type="entry name" value="GGDEF"/>
    <property type="match status" value="1"/>
</dbReference>
<dbReference type="CDD" id="cd01949">
    <property type="entry name" value="GGDEF"/>
    <property type="match status" value="1"/>
</dbReference>
<dbReference type="GO" id="GO:0052621">
    <property type="term" value="F:diguanylate cyclase activity"/>
    <property type="evidence" value="ECO:0007669"/>
    <property type="project" value="UniProtKB-EC"/>
</dbReference>
<dbReference type="EC" id="2.7.7.65" evidence="1"/>
<dbReference type="Pfam" id="PF05227">
    <property type="entry name" value="CHASE3"/>
    <property type="match status" value="1"/>
</dbReference>
<dbReference type="InterPro" id="IPR007891">
    <property type="entry name" value="CHASE3"/>
</dbReference>
<dbReference type="NCBIfam" id="TIGR00254">
    <property type="entry name" value="GGDEF"/>
    <property type="match status" value="1"/>
</dbReference>
<accession>A0ABX8J9S4</accession>
<feature type="transmembrane region" description="Helical" evidence="2">
    <location>
        <begin position="184"/>
        <end position="208"/>
    </location>
</feature>
<feature type="domain" description="GGDEF" evidence="3">
    <location>
        <begin position="415"/>
        <end position="549"/>
    </location>
</feature>
<dbReference type="EMBL" id="CP076723">
    <property type="protein sequence ID" value="QWV95179.1"/>
    <property type="molecule type" value="Genomic_DNA"/>
</dbReference>
<evidence type="ECO:0000256" key="2">
    <source>
        <dbReference type="SAM" id="Phobius"/>
    </source>
</evidence>
<keyword evidence="2" id="KW-0812">Transmembrane</keyword>
<dbReference type="SMART" id="SM00267">
    <property type="entry name" value="GGDEF"/>
    <property type="match status" value="1"/>
</dbReference>
<dbReference type="InterPro" id="IPR000160">
    <property type="entry name" value="GGDEF_dom"/>
</dbReference>
<dbReference type="RefSeq" id="WP_216801880.1">
    <property type="nucleotide sequence ID" value="NZ_CP076723.1"/>
</dbReference>
<evidence type="ECO:0000256" key="1">
    <source>
        <dbReference type="ARBA" id="ARBA00012528"/>
    </source>
</evidence>
<name>A0ABX8J9S4_9BACT</name>
<proteinExistence type="predicted"/>
<gene>
    <name evidence="4" type="ORF">KP004_08375</name>
</gene>
<evidence type="ECO:0000313" key="5">
    <source>
        <dbReference type="Proteomes" id="UP000683557"/>
    </source>
</evidence>
<keyword evidence="4" id="KW-0808">Transferase</keyword>
<reference evidence="4 5" key="1">
    <citation type="submission" date="2021-06" db="EMBL/GenBank/DDBJ databases">
        <title>Gemonas diversity in paddy soil.</title>
        <authorList>
            <person name="Liu G."/>
        </authorList>
    </citation>
    <scope>NUCLEOTIDE SEQUENCE [LARGE SCALE GENOMIC DNA]</scope>
    <source>
        <strain evidence="4 5">RG10</strain>
    </source>
</reference>
<dbReference type="PROSITE" id="PS50887">
    <property type="entry name" value="GGDEF"/>
    <property type="match status" value="1"/>
</dbReference>
<sequence>MAYFNRAHNRIRTIDLTFSAALLLLTVMLFLSYHIRTELAQTNDWTQHTYDVIMAVDELSNGLLQAESSRRAYILTGNTQQKARCELFAQKTEENLREVLQLTTDNPSQQQRLARVSELINRKLAIFRLSITEYDRRGYRAPQQAQLTEEGTTLMTAVRVRIDEIKDHEKQLLGERRSKEHTTLLVLTIVVLSGISIAIILLSLSYYIARHESRSHLIATGDLQAANKDISDLSNMTQLLQSCATLDEARGILSCYGEKLFPDDAGAIDLINASRTLMTDSATWGAVNLAPFTPDQCWAMRLGQAHASVAKSDVQCQHVEGRTGTHLCIPLAAHHETLGSLYLHVPRDIEQDELARRKARATAFAEQVALGIRSLQLREQLRELSIRDPLTGLLNRRHMEESLLREISRATRTNQPLSVIMLDVDHFKKFNDAFGHEAGDHVLKEIGQVLQKNVRDSDIACRFGGEEFTIILPDADCDMAFEIGNRIRDAVKGLHVIVGKQHLGRISISAGVAVFPVDGDTLQQLLSMADEALYEAKEKGRDRIEGSCAATKGHDGGASQA</sequence>
<evidence type="ECO:0000313" key="4">
    <source>
        <dbReference type="EMBL" id="QWV95179.1"/>
    </source>
</evidence>